<evidence type="ECO:0000313" key="13">
    <source>
        <dbReference type="EMBL" id="EKM56097.1"/>
    </source>
</evidence>
<evidence type="ECO:0000256" key="7">
    <source>
        <dbReference type="ARBA" id="ARBA00023004"/>
    </source>
</evidence>
<dbReference type="EMBL" id="JH930472">
    <property type="protein sequence ID" value="EKM56097.1"/>
    <property type="molecule type" value="Genomic_DNA"/>
</dbReference>
<sequence length="191" mass="21060">MEGANIVAPVDTMGCEQAQVKEVDPRACRISTLISLMLSSQTKDEVTDAAVSKLREAVGGTITVEAILSADENAIADAIAKVGFWRRKTQYIKQTAQKLRDEFDSDVPKTVDELCSLPGVGPKMAFLCLHVAWNINVGIGVDVHVHRITNRLGWHKPPTKTPEETRLNLQSWLPKELHAEINHRLVGFGQV</sequence>
<dbReference type="EC" id="4.2.99.18" evidence="2"/>
<dbReference type="GO" id="GO:0000703">
    <property type="term" value="F:oxidized pyrimidine nucleobase lesion DNA N-glycosylase activity"/>
    <property type="evidence" value="ECO:0007669"/>
    <property type="project" value="TreeGrafter"/>
</dbReference>
<evidence type="ECO:0000256" key="8">
    <source>
        <dbReference type="ARBA" id="ARBA00023014"/>
    </source>
</evidence>
<dbReference type="Pfam" id="PF00730">
    <property type="entry name" value="HhH-GPD"/>
    <property type="match status" value="1"/>
</dbReference>
<protein>
    <recommendedName>
        <fullName evidence="2">DNA-(apurinic or apyrimidinic site) lyase</fullName>
        <ecNumber evidence="2">4.2.99.18</ecNumber>
    </recommendedName>
</protein>
<evidence type="ECO:0000259" key="12">
    <source>
        <dbReference type="SMART" id="SM00478"/>
    </source>
</evidence>
<evidence type="ECO:0000256" key="11">
    <source>
        <dbReference type="ARBA" id="ARBA00023295"/>
    </source>
</evidence>
<keyword evidence="14" id="KW-1185">Reference proteome</keyword>
<dbReference type="STRING" id="650164.K5WZZ6"/>
<dbReference type="SMART" id="SM00478">
    <property type="entry name" value="ENDO3c"/>
    <property type="match status" value="1"/>
</dbReference>
<comment type="similarity">
    <text evidence="1">Belongs to the Nth/MutY family.</text>
</comment>
<keyword evidence="11" id="KW-0326">Glycosidase</keyword>
<dbReference type="Gene3D" id="1.10.340.30">
    <property type="entry name" value="Hypothetical protein, domain 2"/>
    <property type="match status" value="1"/>
</dbReference>
<evidence type="ECO:0000256" key="5">
    <source>
        <dbReference type="ARBA" id="ARBA00022763"/>
    </source>
</evidence>
<dbReference type="InterPro" id="IPR000445">
    <property type="entry name" value="HhH_motif"/>
</dbReference>
<keyword evidence="9" id="KW-0234">DNA repair</keyword>
<dbReference type="KEGG" id="pco:PHACADRAFT_162146"/>
<dbReference type="InterPro" id="IPR004036">
    <property type="entry name" value="Endonuclease-III-like_CS2"/>
</dbReference>
<dbReference type="PROSITE" id="PS01155">
    <property type="entry name" value="ENDONUCLEASE_III_2"/>
    <property type="match status" value="1"/>
</dbReference>
<dbReference type="GO" id="GO:0006285">
    <property type="term" value="P:base-excision repair, AP site formation"/>
    <property type="evidence" value="ECO:0007669"/>
    <property type="project" value="TreeGrafter"/>
</dbReference>
<evidence type="ECO:0000256" key="4">
    <source>
        <dbReference type="ARBA" id="ARBA00022723"/>
    </source>
</evidence>
<evidence type="ECO:0000256" key="9">
    <source>
        <dbReference type="ARBA" id="ARBA00023204"/>
    </source>
</evidence>
<dbReference type="GeneID" id="18909212"/>
<keyword evidence="7" id="KW-0408">Iron</keyword>
<dbReference type="PIRSF" id="PIRSF001435">
    <property type="entry name" value="Nth"/>
    <property type="match status" value="1"/>
</dbReference>
<name>K5WZZ6_PHACS</name>
<dbReference type="CDD" id="cd00056">
    <property type="entry name" value="ENDO3c"/>
    <property type="match status" value="1"/>
</dbReference>
<keyword evidence="6" id="KW-0378">Hydrolase</keyword>
<dbReference type="GO" id="GO:0046872">
    <property type="term" value="F:metal ion binding"/>
    <property type="evidence" value="ECO:0007669"/>
    <property type="project" value="UniProtKB-KW"/>
</dbReference>
<dbReference type="AlphaFoldDB" id="K5WZZ6"/>
<evidence type="ECO:0000313" key="14">
    <source>
        <dbReference type="Proteomes" id="UP000008370"/>
    </source>
</evidence>
<proteinExistence type="inferred from homology"/>
<evidence type="ECO:0000256" key="6">
    <source>
        <dbReference type="ARBA" id="ARBA00022801"/>
    </source>
</evidence>
<dbReference type="GO" id="GO:0051539">
    <property type="term" value="F:4 iron, 4 sulfur cluster binding"/>
    <property type="evidence" value="ECO:0007669"/>
    <property type="project" value="UniProtKB-KW"/>
</dbReference>
<dbReference type="Gene3D" id="1.10.1670.10">
    <property type="entry name" value="Helix-hairpin-Helix base-excision DNA repair enzymes (C-terminal)"/>
    <property type="match status" value="1"/>
</dbReference>
<dbReference type="GO" id="GO:0006289">
    <property type="term" value="P:nucleotide-excision repair"/>
    <property type="evidence" value="ECO:0007669"/>
    <property type="project" value="TreeGrafter"/>
</dbReference>
<dbReference type="InterPro" id="IPR011257">
    <property type="entry name" value="DNA_glycosylase"/>
</dbReference>
<dbReference type="InParanoid" id="K5WZZ6"/>
<evidence type="ECO:0000256" key="1">
    <source>
        <dbReference type="ARBA" id="ARBA00008343"/>
    </source>
</evidence>
<accession>K5WZZ6</accession>
<keyword evidence="4" id="KW-0479">Metal-binding</keyword>
<evidence type="ECO:0000256" key="2">
    <source>
        <dbReference type="ARBA" id="ARBA00012720"/>
    </source>
</evidence>
<feature type="domain" description="HhH-GPD" evidence="12">
    <location>
        <begin position="38"/>
        <end position="191"/>
    </location>
</feature>
<dbReference type="GO" id="GO:0140078">
    <property type="term" value="F:class I DNA-(apurinic or apyrimidinic site) endonuclease activity"/>
    <property type="evidence" value="ECO:0007669"/>
    <property type="project" value="UniProtKB-EC"/>
</dbReference>
<dbReference type="Pfam" id="PF00633">
    <property type="entry name" value="HHH"/>
    <property type="match status" value="1"/>
</dbReference>
<keyword evidence="3" id="KW-0004">4Fe-4S</keyword>
<dbReference type="PANTHER" id="PTHR43286">
    <property type="entry name" value="ENDONUCLEASE III-LIKE PROTEIN 1"/>
    <property type="match status" value="1"/>
</dbReference>
<dbReference type="RefSeq" id="XP_007396397.1">
    <property type="nucleotide sequence ID" value="XM_007396335.1"/>
</dbReference>
<dbReference type="GO" id="GO:0005634">
    <property type="term" value="C:nucleus"/>
    <property type="evidence" value="ECO:0007669"/>
    <property type="project" value="TreeGrafter"/>
</dbReference>
<dbReference type="InterPro" id="IPR023170">
    <property type="entry name" value="HhH_base_excis_C"/>
</dbReference>
<dbReference type="OrthoDB" id="2099276at2759"/>
<dbReference type="InterPro" id="IPR003265">
    <property type="entry name" value="HhH-GPD_domain"/>
</dbReference>
<dbReference type="FunCoup" id="K5WZZ6">
    <property type="interactions" value="250"/>
</dbReference>
<dbReference type="SUPFAM" id="SSF48150">
    <property type="entry name" value="DNA-glycosylase"/>
    <property type="match status" value="1"/>
</dbReference>
<keyword evidence="10" id="KW-0456">Lyase</keyword>
<dbReference type="Proteomes" id="UP000008370">
    <property type="component" value="Unassembled WGS sequence"/>
</dbReference>
<dbReference type="FunFam" id="1.10.340.30:FF:000005">
    <property type="entry name" value="Endonuclease III-like protein 1"/>
    <property type="match status" value="1"/>
</dbReference>
<gene>
    <name evidence="13" type="ORF">PHACADRAFT_162146</name>
</gene>
<keyword evidence="8" id="KW-0411">Iron-sulfur</keyword>
<evidence type="ECO:0000256" key="3">
    <source>
        <dbReference type="ARBA" id="ARBA00022485"/>
    </source>
</evidence>
<dbReference type="PANTHER" id="PTHR43286:SF1">
    <property type="entry name" value="ENDONUCLEASE III-LIKE PROTEIN 1"/>
    <property type="match status" value="1"/>
</dbReference>
<organism evidence="13 14">
    <name type="scientific">Phanerochaete carnosa (strain HHB-10118-sp)</name>
    <name type="common">White-rot fungus</name>
    <name type="synonym">Peniophora carnosa</name>
    <dbReference type="NCBI Taxonomy" id="650164"/>
    <lineage>
        <taxon>Eukaryota</taxon>
        <taxon>Fungi</taxon>
        <taxon>Dikarya</taxon>
        <taxon>Basidiomycota</taxon>
        <taxon>Agaricomycotina</taxon>
        <taxon>Agaricomycetes</taxon>
        <taxon>Polyporales</taxon>
        <taxon>Phanerochaetaceae</taxon>
        <taxon>Phanerochaete</taxon>
    </lineage>
</organism>
<evidence type="ECO:0000256" key="10">
    <source>
        <dbReference type="ARBA" id="ARBA00023239"/>
    </source>
</evidence>
<keyword evidence="5" id="KW-0227">DNA damage</keyword>
<dbReference type="GO" id="GO:0003677">
    <property type="term" value="F:DNA binding"/>
    <property type="evidence" value="ECO:0007669"/>
    <property type="project" value="InterPro"/>
</dbReference>
<dbReference type="HOGENOM" id="CLU_012862_4_2_1"/>
<reference evidence="13 14" key="1">
    <citation type="journal article" date="2012" name="BMC Genomics">
        <title>Comparative genomics of the white-rot fungi, Phanerochaete carnosa and P. chrysosporium, to elucidate the genetic basis of the distinct wood types they colonize.</title>
        <authorList>
            <person name="Suzuki H."/>
            <person name="MacDonald J."/>
            <person name="Syed K."/>
            <person name="Salamov A."/>
            <person name="Hori C."/>
            <person name="Aerts A."/>
            <person name="Henrissat B."/>
            <person name="Wiebenga A."/>
            <person name="vanKuyk P.A."/>
            <person name="Barry K."/>
            <person name="Lindquist E."/>
            <person name="LaButti K."/>
            <person name="Lapidus A."/>
            <person name="Lucas S."/>
            <person name="Coutinho P."/>
            <person name="Gong Y."/>
            <person name="Samejima M."/>
            <person name="Mahadevan R."/>
            <person name="Abou-Zaid M."/>
            <person name="de Vries R.P."/>
            <person name="Igarashi K."/>
            <person name="Yadav J.S."/>
            <person name="Grigoriev I.V."/>
            <person name="Master E.R."/>
        </authorList>
    </citation>
    <scope>NUCLEOTIDE SEQUENCE [LARGE SCALE GENOMIC DNA]</scope>
    <source>
        <strain evidence="13 14">HHB-10118-sp</strain>
    </source>
</reference>